<dbReference type="HAMAP" id="MF_00378">
    <property type="entry name" value="Exonuc_7_L"/>
    <property type="match status" value="1"/>
</dbReference>
<evidence type="ECO:0000256" key="2">
    <source>
        <dbReference type="ARBA" id="ARBA00022722"/>
    </source>
</evidence>
<reference evidence="9" key="1">
    <citation type="journal article" date="2011" name="MBio">
        <title>Novel metabolic attributes of the genus Cyanothece, comprising a group of unicellular nitrogen-fixing Cyanobacteria.</title>
        <authorList>
            <person name="Bandyopadhyay A."/>
            <person name="Elvitigala T."/>
            <person name="Welsh E."/>
            <person name="Stockel J."/>
            <person name="Liberton M."/>
            <person name="Min H."/>
            <person name="Sherman L.A."/>
            <person name="Pakrasi H.B."/>
        </authorList>
    </citation>
    <scope>NUCLEOTIDE SEQUENCE [LARGE SCALE GENOMIC DNA]</scope>
    <source>
        <strain evidence="9">PCC 7424</strain>
    </source>
</reference>
<dbReference type="GO" id="GO:0009318">
    <property type="term" value="C:exodeoxyribonuclease VII complex"/>
    <property type="evidence" value="ECO:0007669"/>
    <property type="project" value="UniProtKB-UniRule"/>
</dbReference>
<dbReference type="HOGENOM" id="CLU_023625_2_1_3"/>
<dbReference type="PANTHER" id="PTHR30008:SF0">
    <property type="entry name" value="EXODEOXYRIBONUCLEASE 7 LARGE SUBUNIT"/>
    <property type="match status" value="1"/>
</dbReference>
<keyword evidence="9" id="KW-1185">Reference proteome</keyword>
<gene>
    <name evidence="5" type="primary">xseA</name>
    <name evidence="8" type="ordered locus">PCC7424_0268</name>
</gene>
<evidence type="ECO:0000256" key="4">
    <source>
        <dbReference type="ARBA" id="ARBA00022839"/>
    </source>
</evidence>
<dbReference type="NCBIfam" id="TIGR00237">
    <property type="entry name" value="xseA"/>
    <property type="match status" value="1"/>
</dbReference>
<feature type="domain" description="Exonuclease VII large subunit C-terminal" evidence="6">
    <location>
        <begin position="313"/>
        <end position="377"/>
    </location>
</feature>
<comment type="similarity">
    <text evidence="5">Belongs to the XseA family.</text>
</comment>
<dbReference type="PANTHER" id="PTHR30008">
    <property type="entry name" value="EXODEOXYRIBONUCLEASE 7 LARGE SUBUNIT"/>
    <property type="match status" value="1"/>
</dbReference>
<evidence type="ECO:0000313" key="8">
    <source>
        <dbReference type="EMBL" id="ACK68736.1"/>
    </source>
</evidence>
<dbReference type="GO" id="GO:0005737">
    <property type="term" value="C:cytoplasm"/>
    <property type="evidence" value="ECO:0007669"/>
    <property type="project" value="UniProtKB-SubCell"/>
</dbReference>
<comment type="subunit">
    <text evidence="5">Heterooligomer composed of large and small subunits.</text>
</comment>
<dbReference type="AlphaFoldDB" id="B7KAR4"/>
<dbReference type="InterPro" id="IPR020579">
    <property type="entry name" value="Exonuc_VII_lsu_C"/>
</dbReference>
<evidence type="ECO:0000259" key="7">
    <source>
        <dbReference type="Pfam" id="PF13742"/>
    </source>
</evidence>
<comment type="catalytic activity">
    <reaction evidence="5">
        <text>Exonucleolytic cleavage in either 5'- to 3'- or 3'- to 5'-direction to yield nucleoside 5'-phosphates.</text>
        <dbReference type="EC" id="3.1.11.6"/>
    </reaction>
</comment>
<dbReference type="STRING" id="65393.PCC7424_0268"/>
<dbReference type="InterPro" id="IPR003753">
    <property type="entry name" value="Exonuc_VII_L"/>
</dbReference>
<evidence type="ECO:0000256" key="5">
    <source>
        <dbReference type="HAMAP-Rule" id="MF_00378"/>
    </source>
</evidence>
<organism evidence="8 9">
    <name type="scientific">Gloeothece citriformis (strain PCC 7424)</name>
    <name type="common">Cyanothece sp. (strain PCC 7424)</name>
    <dbReference type="NCBI Taxonomy" id="65393"/>
    <lineage>
        <taxon>Bacteria</taxon>
        <taxon>Bacillati</taxon>
        <taxon>Cyanobacteriota</taxon>
        <taxon>Cyanophyceae</taxon>
        <taxon>Oscillatoriophycideae</taxon>
        <taxon>Chroococcales</taxon>
        <taxon>Aphanothecaceae</taxon>
        <taxon>Gloeothece</taxon>
        <taxon>Gloeothece citriformis</taxon>
    </lineage>
</organism>
<evidence type="ECO:0000259" key="6">
    <source>
        <dbReference type="Pfam" id="PF02601"/>
    </source>
</evidence>
<dbReference type="EMBL" id="CP001291">
    <property type="protein sequence ID" value="ACK68736.1"/>
    <property type="molecule type" value="Genomic_DNA"/>
</dbReference>
<comment type="subcellular location">
    <subcellularLocation>
        <location evidence="5">Cytoplasm</location>
    </subcellularLocation>
</comment>
<dbReference type="RefSeq" id="WP_012597686.1">
    <property type="nucleotide sequence ID" value="NC_011729.1"/>
</dbReference>
<sequence>MSITFSETALSVSGLTTYIQDLLEGDEQLQQVWVTGEVSSLNDHPRGLFFTLSDPQVEAAVNCVVWNSQRLRLVEEPKVGAQILVLGSIRLYAKRGDYRLTVFQVLAVGEGLQALRYQQLRSRLQAEGLFDHERKRLLPLHPQTIAVVTSPTAAAWGDIQRTLSQRYPGLHLLFSPATVQGEEAPPSIVRAMERVNRDGRAEVMILARGGGSVEDLSCFNDERVVRAIALSQIPVITGIGHQRDESLADLVADVSVHTPTAAAERVVPDYNQLVIDHQQRVNRIIDSVRERLQQESNYLDQLHSRLTQLPTTSRYLAQMTAKCQLLKQKLIALDPQEVLKRGYAVVRKRDEKIIRTTDELVPEQELTIQLGQGFFKVKVTDILS</sequence>
<feature type="domain" description="Exonuclease VII large subunit C-terminal" evidence="6">
    <location>
        <begin position="129"/>
        <end position="308"/>
    </location>
</feature>
<evidence type="ECO:0000313" key="9">
    <source>
        <dbReference type="Proteomes" id="UP000002384"/>
    </source>
</evidence>
<dbReference type="OrthoDB" id="9802795at2"/>
<keyword evidence="2 5" id="KW-0540">Nuclease</keyword>
<evidence type="ECO:0000256" key="3">
    <source>
        <dbReference type="ARBA" id="ARBA00022801"/>
    </source>
</evidence>
<dbReference type="Pfam" id="PF02601">
    <property type="entry name" value="Exonuc_VII_L"/>
    <property type="match status" value="2"/>
</dbReference>
<comment type="function">
    <text evidence="5">Bidirectionally degrades single-stranded DNA into large acid-insoluble oligonucleotides, which are then degraded further into small acid-soluble oligonucleotides.</text>
</comment>
<dbReference type="EC" id="3.1.11.6" evidence="5"/>
<keyword evidence="1 5" id="KW-0963">Cytoplasm</keyword>
<proteinExistence type="inferred from homology"/>
<dbReference type="eggNOG" id="COG1570">
    <property type="taxonomic scope" value="Bacteria"/>
</dbReference>
<accession>B7KAR4</accession>
<dbReference type="Pfam" id="PF13742">
    <property type="entry name" value="tRNA_anti_2"/>
    <property type="match status" value="1"/>
</dbReference>
<protein>
    <recommendedName>
        <fullName evidence="5">Exodeoxyribonuclease 7 large subunit</fullName>
        <ecNumber evidence="5">3.1.11.6</ecNumber>
    </recommendedName>
    <alternativeName>
        <fullName evidence="5">Exodeoxyribonuclease VII large subunit</fullName>
        <shortName evidence="5">Exonuclease VII large subunit</shortName>
    </alternativeName>
</protein>
<name>B7KAR4_GLOC7</name>
<keyword evidence="4 5" id="KW-0269">Exonuclease</keyword>
<evidence type="ECO:0000256" key="1">
    <source>
        <dbReference type="ARBA" id="ARBA00022490"/>
    </source>
</evidence>
<dbReference type="GO" id="GO:0003676">
    <property type="term" value="F:nucleic acid binding"/>
    <property type="evidence" value="ECO:0007669"/>
    <property type="project" value="InterPro"/>
</dbReference>
<dbReference type="GO" id="GO:0006308">
    <property type="term" value="P:DNA catabolic process"/>
    <property type="evidence" value="ECO:0007669"/>
    <property type="project" value="UniProtKB-UniRule"/>
</dbReference>
<feature type="domain" description="OB-fold nucleic acid binding" evidence="7">
    <location>
        <begin position="10"/>
        <end position="105"/>
    </location>
</feature>
<keyword evidence="3 5" id="KW-0378">Hydrolase</keyword>
<dbReference type="KEGG" id="cyc:PCC7424_0268"/>
<dbReference type="InterPro" id="IPR025824">
    <property type="entry name" value="OB-fold_nuc-bd_dom"/>
</dbReference>
<dbReference type="Proteomes" id="UP000002384">
    <property type="component" value="Chromosome"/>
</dbReference>
<dbReference type="GO" id="GO:0008855">
    <property type="term" value="F:exodeoxyribonuclease VII activity"/>
    <property type="evidence" value="ECO:0007669"/>
    <property type="project" value="UniProtKB-UniRule"/>
</dbReference>
<dbReference type="CDD" id="cd04489">
    <property type="entry name" value="ExoVII_LU_OBF"/>
    <property type="match status" value="1"/>
</dbReference>